<organism evidence="2 3">
    <name type="scientific">Methylocucumis oryzae</name>
    <dbReference type="NCBI Taxonomy" id="1632867"/>
    <lineage>
        <taxon>Bacteria</taxon>
        <taxon>Pseudomonadati</taxon>
        <taxon>Pseudomonadota</taxon>
        <taxon>Gammaproteobacteria</taxon>
        <taxon>Methylococcales</taxon>
        <taxon>Methylococcaceae</taxon>
        <taxon>Methylocucumis</taxon>
    </lineage>
</organism>
<dbReference type="Pfam" id="PF14267">
    <property type="entry name" value="DUF4357"/>
    <property type="match status" value="1"/>
</dbReference>
<reference evidence="3" key="1">
    <citation type="submission" date="2015-03" db="EMBL/GenBank/DDBJ databases">
        <title>Draft genome sequence of a novel methanotroph (Sn10-6) isolated from flooded ricefield rhizosphere in India.</title>
        <authorList>
            <person name="Pandit P.S."/>
            <person name="Pore S.D."/>
            <person name="Arora P."/>
            <person name="Kapse N.G."/>
            <person name="Dhakephalkar P.K."/>
            <person name="Rahalkar M.C."/>
        </authorList>
    </citation>
    <scope>NUCLEOTIDE SEQUENCE [LARGE SCALE GENOMIC DNA]</scope>
    <source>
        <strain evidence="3">Sn10-6</strain>
    </source>
</reference>
<reference evidence="2 3" key="2">
    <citation type="journal article" date="2016" name="Microb. Ecol.">
        <title>Genome Characteristics of a Novel Type I Methanotroph (Sn10-6) Isolated from a Flooded Indian Rice Field.</title>
        <authorList>
            <person name="Rahalkar M.C."/>
            <person name="Pandit P.S."/>
            <person name="Dhakephalkar P.K."/>
            <person name="Pore S."/>
            <person name="Arora P."/>
            <person name="Kapse N."/>
        </authorList>
    </citation>
    <scope>NUCLEOTIDE SEQUENCE [LARGE SCALE GENOMIC DNA]</scope>
    <source>
        <strain evidence="2 3">Sn10-6</strain>
    </source>
</reference>
<feature type="domain" description="DUF4357" evidence="1">
    <location>
        <begin position="243"/>
        <end position="296"/>
    </location>
</feature>
<dbReference type="AlphaFoldDB" id="A0A0F3IFP6"/>
<sequence length="319" mass="35486">MGKQIRIYLADGSVTGVRHAEITNWTGQALACPRTRFEDLRKWSELKRPGVYLLFGVTEETSDAAVYIGESESVIERLVTHSSEKEFWSDLIAFTSKDENLTKAHVRYLEARFCQLAVAANRYRVLNATQPQLPVLPRPDRDAMEEFIEHARTLLGVLGHRVLDPYVTPPRSIQNESPNMLELEVEDTSIQPSYVANSPIFSLRVNDLATQAVRTDEGFVVLSGSEVNRTTHTSLSASNRVLRDKLIASGTLVDDGSRLRLLKDQLFNSSSQAAGFIVGYSISGPSEWRLSDGTRLSEYEAVKAHQVIKTLSTDESGDG</sequence>
<evidence type="ECO:0000259" key="1">
    <source>
        <dbReference type="Pfam" id="PF14267"/>
    </source>
</evidence>
<protein>
    <recommendedName>
        <fullName evidence="1">DUF4357 domain-containing protein</fullName>
    </recommendedName>
</protein>
<name>A0A0F3IFP6_9GAMM</name>
<dbReference type="InterPro" id="IPR025579">
    <property type="entry name" value="DUF4357"/>
</dbReference>
<dbReference type="CDD" id="cd10447">
    <property type="entry name" value="GIY-YIG_unchar_2"/>
    <property type="match status" value="1"/>
</dbReference>
<gene>
    <name evidence="2" type="ORF">VZ94_16900</name>
</gene>
<keyword evidence="3" id="KW-1185">Reference proteome</keyword>
<comment type="caution">
    <text evidence="2">The sequence shown here is derived from an EMBL/GenBank/DDBJ whole genome shotgun (WGS) entry which is preliminary data.</text>
</comment>
<accession>A0A0F3IFP6</accession>
<dbReference type="EMBL" id="LAJX01000200">
    <property type="protein sequence ID" value="KJV05615.1"/>
    <property type="molecule type" value="Genomic_DNA"/>
</dbReference>
<proteinExistence type="predicted"/>
<dbReference type="Proteomes" id="UP000033684">
    <property type="component" value="Unassembled WGS sequence"/>
</dbReference>
<evidence type="ECO:0000313" key="2">
    <source>
        <dbReference type="EMBL" id="KJV05615.1"/>
    </source>
</evidence>
<evidence type="ECO:0000313" key="3">
    <source>
        <dbReference type="Proteomes" id="UP000033684"/>
    </source>
</evidence>